<organism evidence="4">
    <name type="scientific">Triticum urartu</name>
    <name type="common">Red wild einkorn</name>
    <name type="synonym">Crithodium urartu</name>
    <dbReference type="NCBI Taxonomy" id="4572"/>
    <lineage>
        <taxon>Eukaryota</taxon>
        <taxon>Viridiplantae</taxon>
        <taxon>Streptophyta</taxon>
        <taxon>Embryophyta</taxon>
        <taxon>Tracheophyta</taxon>
        <taxon>Spermatophyta</taxon>
        <taxon>Magnoliopsida</taxon>
        <taxon>Liliopsida</taxon>
        <taxon>Poales</taxon>
        <taxon>Poaceae</taxon>
        <taxon>BOP clade</taxon>
        <taxon>Pooideae</taxon>
        <taxon>Triticodae</taxon>
        <taxon>Triticeae</taxon>
        <taxon>Triticinae</taxon>
        <taxon>Triticum</taxon>
    </lineage>
</organism>
<feature type="compositionally biased region" description="Polar residues" evidence="3">
    <location>
        <begin position="172"/>
        <end position="184"/>
    </location>
</feature>
<sequence length="510" mass="52955">MEGAKAAAGPAAGGQLESALLHIMQQHHHQSLRQRQQTERAKKDALRSAARVAGHLVEAVDGGVQELFVNEKRIELEARALLGTIARYRKQSDQWLAATNAVNSVLKEIGDFENWMKIMDFDCKTDEGASLGSDGARDLLHGRCSIGSLGSRALAVVASRLLVFSHLASTGTDGAPDTNGTSSSQGGGRPRARGGGNIRGIEGAGHRRFSLVDTLEVVNKRAPGTDGISTGRLGRSSDMRCGCGGVAMGTPSMVDAVAAGAAGKVVNELAPGTDGISTGGGGWSSDIRCACGGVATGTPSMVDAVEAEFLGGCGGLLGEAVFLETALEVGVPAGEGLPGLTGGLGQAVLGPVLKHPLEDARGHPHLQREGLGGGRAIVPRRSDEHLAVGATELEHLRRHRWRVLDWIWGSPSGAGDATALVRPAYGLAGGIRVSACGHGHSISGQAQQVPELRVASHGDLQVAGSLISQRSLNRSSHRREEGGCIPPVRCRAPRRLLHKAVSRRGSVPLF</sequence>
<comment type="similarity">
    <text evidence="1">Belongs to the BLOC1S1 family.</text>
</comment>
<name>M8A667_TRIUA</name>
<feature type="compositionally biased region" description="Gly residues" evidence="3">
    <location>
        <begin position="185"/>
        <end position="198"/>
    </location>
</feature>
<evidence type="ECO:0000256" key="1">
    <source>
        <dbReference type="ARBA" id="ARBA00007133"/>
    </source>
</evidence>
<dbReference type="eggNOG" id="KOG3390">
    <property type="taxonomic scope" value="Eukaryota"/>
</dbReference>
<evidence type="ECO:0000313" key="4">
    <source>
        <dbReference type="EMBL" id="EMS67922.1"/>
    </source>
</evidence>
<dbReference type="PANTHER" id="PTHR13073">
    <property type="entry name" value="BLOC-1 COMPLEX SUBUNIT 1"/>
    <property type="match status" value="1"/>
</dbReference>
<gene>
    <name evidence="4" type="ORF">TRIUR3_26048</name>
</gene>
<feature type="region of interest" description="Disordered" evidence="3">
    <location>
        <begin position="172"/>
        <end position="200"/>
    </location>
</feature>
<dbReference type="EMBL" id="KD013540">
    <property type="protein sequence ID" value="EMS67922.1"/>
    <property type="molecule type" value="Genomic_DNA"/>
</dbReference>
<dbReference type="AlphaFoldDB" id="M8A667"/>
<dbReference type="Gene3D" id="3.30.43.10">
    <property type="entry name" value="Uridine Diphospho-n-acetylenolpyruvylglucosamine Reductase, domain 2"/>
    <property type="match status" value="1"/>
</dbReference>
<evidence type="ECO:0000256" key="2">
    <source>
        <dbReference type="ARBA" id="ARBA00019577"/>
    </source>
</evidence>
<dbReference type="STRING" id="4572.M8A667"/>
<dbReference type="InterPro" id="IPR009395">
    <property type="entry name" value="BLOC1S1"/>
</dbReference>
<reference evidence="4" key="1">
    <citation type="journal article" date="2013" name="Nature">
        <title>Draft genome of the wheat A-genome progenitor Triticum urartu.</title>
        <authorList>
            <person name="Ling H.Q."/>
            <person name="Zhao S."/>
            <person name="Liu D."/>
            <person name="Wang J."/>
            <person name="Sun H."/>
            <person name="Zhang C."/>
            <person name="Fan H."/>
            <person name="Li D."/>
            <person name="Dong L."/>
            <person name="Tao Y."/>
            <person name="Gao C."/>
            <person name="Wu H."/>
            <person name="Li Y."/>
            <person name="Cui Y."/>
            <person name="Guo X."/>
            <person name="Zheng S."/>
            <person name="Wang B."/>
            <person name="Yu K."/>
            <person name="Liang Q."/>
            <person name="Yang W."/>
            <person name="Lou X."/>
            <person name="Chen J."/>
            <person name="Feng M."/>
            <person name="Jian J."/>
            <person name="Zhang X."/>
            <person name="Luo G."/>
            <person name="Jiang Y."/>
            <person name="Liu J."/>
            <person name="Wang Z."/>
            <person name="Sha Y."/>
            <person name="Zhang B."/>
            <person name="Wu H."/>
            <person name="Tang D."/>
            <person name="Shen Q."/>
            <person name="Xue P."/>
            <person name="Zou S."/>
            <person name="Wang X."/>
            <person name="Liu X."/>
            <person name="Wang F."/>
            <person name="Yang Y."/>
            <person name="An X."/>
            <person name="Dong Z."/>
            <person name="Zhang K."/>
            <person name="Zhang X."/>
            <person name="Luo M.C."/>
            <person name="Dvorak J."/>
            <person name="Tong Y."/>
            <person name="Wang J."/>
            <person name="Yang H."/>
            <person name="Li Z."/>
            <person name="Wang D."/>
            <person name="Zhang A."/>
            <person name="Wang J."/>
        </authorList>
    </citation>
    <scope>NUCLEOTIDE SEQUENCE</scope>
</reference>
<dbReference type="GO" id="GO:0016197">
    <property type="term" value="P:endosomal transport"/>
    <property type="evidence" value="ECO:0007669"/>
    <property type="project" value="TreeGrafter"/>
</dbReference>
<protein>
    <recommendedName>
        <fullName evidence="2">Biogenesis of lysosome-related organelles complex 1 subunit 1</fullName>
    </recommendedName>
</protein>
<dbReference type="GO" id="GO:0031083">
    <property type="term" value="C:BLOC-1 complex"/>
    <property type="evidence" value="ECO:0007669"/>
    <property type="project" value="InterPro"/>
</dbReference>
<accession>M8A667</accession>
<dbReference type="PANTHER" id="PTHR13073:SF0">
    <property type="entry name" value="BIOGENESIS OF LYSOSOME-RELATED ORGANELLES COMPLEX 1 SUBUNIT 1"/>
    <property type="match status" value="1"/>
</dbReference>
<proteinExistence type="inferred from homology"/>
<evidence type="ECO:0000256" key="3">
    <source>
        <dbReference type="SAM" id="MobiDB-lite"/>
    </source>
</evidence>
<dbReference type="Pfam" id="PF06320">
    <property type="entry name" value="GCN5L1"/>
    <property type="match status" value="1"/>
</dbReference>
<dbReference type="InterPro" id="IPR016167">
    <property type="entry name" value="FAD-bd_PCMH_sub1"/>
</dbReference>